<dbReference type="GO" id="GO:0004553">
    <property type="term" value="F:hydrolase activity, hydrolyzing O-glycosyl compounds"/>
    <property type="evidence" value="ECO:0007669"/>
    <property type="project" value="InterPro"/>
</dbReference>
<dbReference type="InterPro" id="IPR000322">
    <property type="entry name" value="Glyco_hydro_31_TIM"/>
</dbReference>
<reference evidence="4" key="1">
    <citation type="submission" date="2020-12" db="EMBL/GenBank/DDBJ databases">
        <authorList>
            <person name="Iha C."/>
        </authorList>
    </citation>
    <scope>NUCLEOTIDE SEQUENCE</scope>
</reference>
<name>A0A8S1J2R3_9CHLO</name>
<dbReference type="SUPFAM" id="SSF51445">
    <property type="entry name" value="(Trans)glycosidases"/>
    <property type="match status" value="1"/>
</dbReference>
<sequence>MFDGNKTYGQLGFKARVQTLPEHEAVDRIVLIYQSNKHERFFGFGEQFSYFDLKGRRVPILVREPGPGRGISVTSDSWAVSYSPVPHYITSQLRSVYLENTEYSVFDLRNDSVVEVEVSALVLRGKLVYGSTPLELIRSFTTYAGRMSPLPPWLVGGAVVGMEGGREEVLNMYRLLTEDYDVPVTAFWLQDWVGARKVPWGVGLVWDWQWDNVLYPKFPKMVEWLRDRDVRVMTYVNPHLVPAHGYPGHSRDLFQESMDEGYVVRKGDGGIFLSYLNATMMDLSDPEARAWLKRVIMDEVLSTGVSGWMCDFGEALPLDAEIGSGLKVSGNEFHNVYPEEWAKVNLEAIEEWGLEEDVVFFTRSGFTRSPRYSKLFWLGDQLVTWEEHNGIKSAVVGMLSSGISGHSLTHGDIGGYMSIRRHGVEIRRSKELLLRWFELAAFTAVFRTHEGSRPTGNWQFYSDNGTLMHFARNAK</sequence>
<dbReference type="PANTHER" id="PTHR46959">
    <property type="entry name" value="SULFOQUINOVOSIDASE"/>
    <property type="match status" value="1"/>
</dbReference>
<comment type="similarity">
    <text evidence="1 2">Belongs to the glycosyl hydrolase 31 family.</text>
</comment>
<evidence type="ECO:0000256" key="2">
    <source>
        <dbReference type="RuleBase" id="RU361185"/>
    </source>
</evidence>
<dbReference type="CDD" id="cd14752">
    <property type="entry name" value="GH31_N"/>
    <property type="match status" value="1"/>
</dbReference>
<dbReference type="EMBL" id="CAJHUC010001544">
    <property type="protein sequence ID" value="CAD7701457.1"/>
    <property type="molecule type" value="Genomic_DNA"/>
</dbReference>
<dbReference type="PANTHER" id="PTHR46959:SF2">
    <property type="entry name" value="SULFOQUINOVOSIDASE"/>
    <property type="match status" value="1"/>
</dbReference>
<evidence type="ECO:0000256" key="1">
    <source>
        <dbReference type="ARBA" id="ARBA00007806"/>
    </source>
</evidence>
<organism evidence="4 5">
    <name type="scientific">Ostreobium quekettii</name>
    <dbReference type="NCBI Taxonomy" id="121088"/>
    <lineage>
        <taxon>Eukaryota</taxon>
        <taxon>Viridiplantae</taxon>
        <taxon>Chlorophyta</taxon>
        <taxon>core chlorophytes</taxon>
        <taxon>Ulvophyceae</taxon>
        <taxon>TCBD clade</taxon>
        <taxon>Bryopsidales</taxon>
        <taxon>Ostreobineae</taxon>
        <taxon>Ostreobiaceae</taxon>
        <taxon>Ostreobium</taxon>
    </lineage>
</organism>
<comment type="caution">
    <text evidence="4">The sequence shown here is derived from an EMBL/GenBank/DDBJ whole genome shotgun (WGS) entry which is preliminary data.</text>
</comment>
<accession>A0A8S1J2R3</accession>
<evidence type="ECO:0000259" key="3">
    <source>
        <dbReference type="Pfam" id="PF01055"/>
    </source>
</evidence>
<dbReference type="GO" id="GO:0030246">
    <property type="term" value="F:carbohydrate binding"/>
    <property type="evidence" value="ECO:0007669"/>
    <property type="project" value="InterPro"/>
</dbReference>
<gene>
    <name evidence="4" type="ORF">OSTQU699_LOCUS6816</name>
</gene>
<dbReference type="Pfam" id="PF01055">
    <property type="entry name" value="Glyco_hydro_31_2nd"/>
    <property type="match status" value="1"/>
</dbReference>
<dbReference type="Gene3D" id="3.20.20.80">
    <property type="entry name" value="Glycosidases"/>
    <property type="match status" value="1"/>
</dbReference>
<dbReference type="GO" id="GO:0005975">
    <property type="term" value="P:carbohydrate metabolic process"/>
    <property type="evidence" value="ECO:0007669"/>
    <property type="project" value="InterPro"/>
</dbReference>
<protein>
    <recommendedName>
        <fullName evidence="3">Glycoside hydrolase family 31 TIM barrel domain-containing protein</fullName>
    </recommendedName>
</protein>
<feature type="non-terminal residue" evidence="4">
    <location>
        <position position="1"/>
    </location>
</feature>
<proteinExistence type="inferred from homology"/>
<keyword evidence="2" id="KW-0326">Glycosidase</keyword>
<evidence type="ECO:0000313" key="4">
    <source>
        <dbReference type="EMBL" id="CAD7701457.1"/>
    </source>
</evidence>
<dbReference type="Proteomes" id="UP000708148">
    <property type="component" value="Unassembled WGS sequence"/>
</dbReference>
<dbReference type="Gene3D" id="2.60.40.1760">
    <property type="entry name" value="glycosyl hydrolase (family 31)"/>
    <property type="match status" value="1"/>
</dbReference>
<dbReference type="InterPro" id="IPR052990">
    <property type="entry name" value="Sulfoquinovosidase_GH31"/>
</dbReference>
<dbReference type="InterPro" id="IPR011013">
    <property type="entry name" value="Gal_mutarotase_sf_dom"/>
</dbReference>
<dbReference type="SUPFAM" id="SSF74650">
    <property type="entry name" value="Galactose mutarotase-like"/>
    <property type="match status" value="1"/>
</dbReference>
<dbReference type="AlphaFoldDB" id="A0A8S1J2R3"/>
<keyword evidence="2" id="KW-0378">Hydrolase</keyword>
<feature type="domain" description="Glycoside hydrolase family 31 TIM barrel" evidence="3">
    <location>
        <begin position="167"/>
        <end position="462"/>
    </location>
</feature>
<dbReference type="InterPro" id="IPR017853">
    <property type="entry name" value="GH"/>
</dbReference>
<keyword evidence="5" id="KW-1185">Reference proteome</keyword>
<evidence type="ECO:0000313" key="5">
    <source>
        <dbReference type="Proteomes" id="UP000708148"/>
    </source>
</evidence>
<dbReference type="OrthoDB" id="10070917at2759"/>